<dbReference type="Pfam" id="PF07660">
    <property type="entry name" value="STN"/>
    <property type="match status" value="1"/>
</dbReference>
<organism evidence="17 18">
    <name type="scientific">Fulvitalea axinellae</name>
    <dbReference type="NCBI Taxonomy" id="1182444"/>
    <lineage>
        <taxon>Bacteria</taxon>
        <taxon>Pseudomonadati</taxon>
        <taxon>Bacteroidota</taxon>
        <taxon>Cytophagia</taxon>
        <taxon>Cytophagales</taxon>
        <taxon>Persicobacteraceae</taxon>
        <taxon>Fulvitalea</taxon>
    </lineage>
</organism>
<protein>
    <submittedName>
        <fullName evidence="17">SusC/RagA family TonB-linked outer membrane protein</fullName>
    </submittedName>
</protein>
<dbReference type="InterPro" id="IPR036942">
    <property type="entry name" value="Beta-barrel_TonB_sf"/>
</dbReference>
<evidence type="ECO:0000256" key="7">
    <source>
        <dbReference type="ARBA" id="ARBA00023077"/>
    </source>
</evidence>
<dbReference type="InterPro" id="IPR012910">
    <property type="entry name" value="Plug_dom"/>
</dbReference>
<feature type="chain" id="PRO_5043953128" evidence="13">
    <location>
        <begin position="36"/>
        <end position="1183"/>
    </location>
</feature>
<evidence type="ECO:0000256" key="4">
    <source>
        <dbReference type="ARBA" id="ARBA00022496"/>
    </source>
</evidence>
<dbReference type="InterPro" id="IPR037066">
    <property type="entry name" value="Plug_dom_sf"/>
</dbReference>
<evidence type="ECO:0000259" key="15">
    <source>
        <dbReference type="Pfam" id="PF07660"/>
    </source>
</evidence>
<comment type="subcellular location">
    <subcellularLocation>
        <location evidence="1 10">Cell outer membrane</location>
        <topology evidence="1 10">Multi-pass membrane protein</topology>
    </subcellularLocation>
</comment>
<evidence type="ECO:0000256" key="11">
    <source>
        <dbReference type="RuleBase" id="RU003357"/>
    </source>
</evidence>
<keyword evidence="8 10" id="KW-0472">Membrane</keyword>
<dbReference type="NCBIfam" id="TIGR04057">
    <property type="entry name" value="SusC_RagA_signa"/>
    <property type="match status" value="1"/>
</dbReference>
<keyword evidence="6" id="KW-0408">Iron</keyword>
<proteinExistence type="inferred from homology"/>
<feature type="region of interest" description="Disordered" evidence="12">
    <location>
        <begin position="295"/>
        <end position="316"/>
    </location>
</feature>
<dbReference type="Pfam" id="PF13715">
    <property type="entry name" value="CarbopepD_reg_2"/>
    <property type="match status" value="1"/>
</dbReference>
<dbReference type="NCBIfam" id="TIGR04056">
    <property type="entry name" value="OMP_RagA_SusC"/>
    <property type="match status" value="1"/>
</dbReference>
<keyword evidence="9 10" id="KW-0998">Cell outer membrane</keyword>
<dbReference type="InterPro" id="IPR023996">
    <property type="entry name" value="TonB-dep_OMP_SusC/RagA"/>
</dbReference>
<feature type="signal peptide" evidence="13">
    <location>
        <begin position="1"/>
        <end position="35"/>
    </location>
</feature>
<feature type="domain" description="TonB-dependent receptor-like beta-barrel" evidence="14">
    <location>
        <begin position="537"/>
        <end position="943"/>
    </location>
</feature>
<evidence type="ECO:0000256" key="2">
    <source>
        <dbReference type="ARBA" id="ARBA00022448"/>
    </source>
</evidence>
<keyword evidence="7 11" id="KW-0798">TonB box</keyword>
<keyword evidence="2 10" id="KW-0813">Transport</keyword>
<dbReference type="Gene3D" id="2.60.40.1120">
    <property type="entry name" value="Carboxypeptidase-like, regulatory domain"/>
    <property type="match status" value="1"/>
</dbReference>
<evidence type="ECO:0000313" key="18">
    <source>
        <dbReference type="Proteomes" id="UP001348817"/>
    </source>
</evidence>
<accession>A0AAU9D221</accession>
<evidence type="ECO:0000256" key="5">
    <source>
        <dbReference type="ARBA" id="ARBA00022692"/>
    </source>
</evidence>
<evidence type="ECO:0000259" key="14">
    <source>
        <dbReference type="Pfam" id="PF00593"/>
    </source>
</evidence>
<dbReference type="PROSITE" id="PS52016">
    <property type="entry name" value="TONB_DEPENDENT_REC_3"/>
    <property type="match status" value="1"/>
</dbReference>
<dbReference type="EMBL" id="AP025314">
    <property type="protein sequence ID" value="BDD09983.1"/>
    <property type="molecule type" value="Genomic_DNA"/>
</dbReference>
<dbReference type="Pfam" id="PF07715">
    <property type="entry name" value="Plug"/>
    <property type="match status" value="1"/>
</dbReference>
<evidence type="ECO:0000256" key="13">
    <source>
        <dbReference type="SAM" id="SignalP"/>
    </source>
</evidence>
<dbReference type="InterPro" id="IPR039426">
    <property type="entry name" value="TonB-dep_rcpt-like"/>
</dbReference>
<evidence type="ECO:0000256" key="8">
    <source>
        <dbReference type="ARBA" id="ARBA00023136"/>
    </source>
</evidence>
<evidence type="ECO:0000256" key="12">
    <source>
        <dbReference type="SAM" id="MobiDB-lite"/>
    </source>
</evidence>
<dbReference type="InterPro" id="IPR011662">
    <property type="entry name" value="Secretin/TonB_short_N"/>
</dbReference>
<dbReference type="GO" id="GO:0009279">
    <property type="term" value="C:cell outer membrane"/>
    <property type="evidence" value="ECO:0007669"/>
    <property type="project" value="UniProtKB-SubCell"/>
</dbReference>
<feature type="domain" description="Secretin/TonB short N-terminal" evidence="15">
    <location>
        <begin position="71"/>
        <end position="115"/>
    </location>
</feature>
<evidence type="ECO:0000256" key="6">
    <source>
        <dbReference type="ARBA" id="ARBA00023004"/>
    </source>
</evidence>
<keyword evidence="4" id="KW-0410">Iron transport</keyword>
<feature type="domain" description="TonB-dependent receptor plug" evidence="16">
    <location>
        <begin position="218"/>
        <end position="345"/>
    </location>
</feature>
<sequence>MKKNFYYASLARKIVSAGMLFAFLAMSLSYSEAQAASEPEKTVTVKAKALPLEVVLKSLESQSGYEFFHSSTVVDTKAVVSVNLKNVGLKKALNEVLGPQNLTFKIIGKRIVITEKKQPQKKDVEVSGTVKDSGGEGLPGVNVVVKGQTDLGTITDVEGNFRVKVPVGSVLLVTSVGYTPEEIFVSKNMSSVNVVLQEDVKQLGEVVVTALGIKREKKALGYAITEVKAGDIVATGETNAINSLQGKVAGLRINNTSGGSNGAQQVVLRGNTSLTGNNQALIVVDGVIYDSGSFGSGNQKNSNSNEDFDHGSGMSDINPEDIESVTVLKGANAAALYGSKAAPGVLVITTKKNLKKQGIGLSYKGGVTLTDAYIFPDLQNTYGQGHRGDSGVGLFDGEYNGLPMLGGGKKDESWGPKMEGQDVVVGWLRDKPVRKFSPQSENHKDLFRTGVRYDHNLSMSYGSEKATYYLSFLNQEADEYVPNSSWSKTGVSMRMTQNVTDRFSIDAKLNYVEQSAKNRMSTGYGGSGYMQLAKAPRSFYTSDIENYKYGNSNGQVWGEKGFEDGRMIIWSNTKYNGNPYWALFENSNNDKRRRLIGSVQANYKFTDWLNASLRHSFDQVESEIHLIYAKNTKWGANQLGEYGFSEGYRKTTTTDFLLSGQKEFLDGRFSVSSTIGATQFRRLSRSSSIEGQGYKIPDLNTLNNTIVRTTNYGSWEKVVNSVFGTVQFGFDDIYYLEGTLRGDWTSTLSKDNNNYWYPSVTGSVVFSEFIENNDILSFGKLRGSVAAVGNDTGAGVINTSYGLPTSLNGEVYLSNPSRLPLYDLKPEYSVSYEFGLDLRFLNGKYGLDATYYLVNTTDQIFPNSPVSETSGYKTRTINGGEVQTKGLEIMLNATPVEVGDFRWNLNIAYDRSMSKVIDLDGQDAVIMAYDRKKGHIAAVEGERFPVIRGTKYLRDDNGNVIVDDEGLVMEGDDPNAVLGKVEPDWTGSVTNTFSYKGFTLGAQIDISMGGNILSTTNISFNEQGTSAESLEGREAWIASEEARRAAGVSPDEWVATGGMEKWFGNSVFEDGTPNSGDNAVYANPSQYWDRNKKIAESAIEDASYVKFRQLSFGYSLPKKIVEKTPFQSIDLSVIGRNLFLLHRETKNFDPDAYKYSIATGSNGMERGYWPASRSVNFNVKVRL</sequence>
<feature type="compositionally biased region" description="Polar residues" evidence="12">
    <location>
        <begin position="296"/>
        <end position="305"/>
    </location>
</feature>
<keyword evidence="18" id="KW-1185">Reference proteome</keyword>
<comment type="similarity">
    <text evidence="10 11">Belongs to the TonB-dependent receptor family.</text>
</comment>
<dbReference type="Gene3D" id="2.40.170.20">
    <property type="entry name" value="TonB-dependent receptor, beta-barrel domain"/>
    <property type="match status" value="1"/>
</dbReference>
<dbReference type="SUPFAM" id="SSF56935">
    <property type="entry name" value="Porins"/>
    <property type="match status" value="1"/>
</dbReference>
<dbReference type="GO" id="GO:0006826">
    <property type="term" value="P:iron ion transport"/>
    <property type="evidence" value="ECO:0007669"/>
    <property type="project" value="UniProtKB-KW"/>
</dbReference>
<dbReference type="RefSeq" id="WP_338391566.1">
    <property type="nucleotide sequence ID" value="NZ_AP025314.1"/>
</dbReference>
<evidence type="ECO:0000256" key="1">
    <source>
        <dbReference type="ARBA" id="ARBA00004571"/>
    </source>
</evidence>
<keyword evidence="3 10" id="KW-1134">Transmembrane beta strand</keyword>
<dbReference type="InterPro" id="IPR000531">
    <property type="entry name" value="Beta-barrel_TonB"/>
</dbReference>
<evidence type="ECO:0000256" key="3">
    <source>
        <dbReference type="ARBA" id="ARBA00022452"/>
    </source>
</evidence>
<keyword evidence="5 10" id="KW-0812">Transmembrane</keyword>
<dbReference type="AlphaFoldDB" id="A0AAU9D221"/>
<evidence type="ECO:0000313" key="17">
    <source>
        <dbReference type="EMBL" id="BDD09983.1"/>
    </source>
</evidence>
<dbReference type="Pfam" id="PF00593">
    <property type="entry name" value="TonB_dep_Rec_b-barrel"/>
    <property type="match status" value="1"/>
</dbReference>
<dbReference type="SUPFAM" id="SSF49464">
    <property type="entry name" value="Carboxypeptidase regulatory domain-like"/>
    <property type="match status" value="1"/>
</dbReference>
<keyword evidence="13" id="KW-0732">Signal</keyword>
<dbReference type="KEGG" id="fax:FUAX_24150"/>
<gene>
    <name evidence="17" type="ORF">FUAX_24150</name>
</gene>
<reference evidence="17 18" key="1">
    <citation type="submission" date="2021-12" db="EMBL/GenBank/DDBJ databases">
        <title>Genome sequencing of bacteria with rrn-lacking chromosome and rrn-plasmid.</title>
        <authorList>
            <person name="Anda M."/>
            <person name="Iwasaki W."/>
        </authorList>
    </citation>
    <scope>NUCLEOTIDE SEQUENCE [LARGE SCALE GENOMIC DNA]</scope>
    <source>
        <strain evidence="17 18">DSM 100852</strain>
    </source>
</reference>
<dbReference type="InterPro" id="IPR023997">
    <property type="entry name" value="TonB-dep_OMP_SusC/RagA_CS"/>
</dbReference>
<evidence type="ECO:0000256" key="10">
    <source>
        <dbReference type="PROSITE-ProRule" id="PRU01360"/>
    </source>
</evidence>
<dbReference type="Proteomes" id="UP001348817">
    <property type="component" value="Chromosome"/>
</dbReference>
<name>A0AAU9D221_9BACT</name>
<dbReference type="Gene3D" id="2.170.130.10">
    <property type="entry name" value="TonB-dependent receptor, plug domain"/>
    <property type="match status" value="1"/>
</dbReference>
<evidence type="ECO:0000256" key="9">
    <source>
        <dbReference type="ARBA" id="ARBA00023237"/>
    </source>
</evidence>
<dbReference type="InterPro" id="IPR008969">
    <property type="entry name" value="CarboxyPept-like_regulatory"/>
</dbReference>
<evidence type="ECO:0000259" key="16">
    <source>
        <dbReference type="Pfam" id="PF07715"/>
    </source>
</evidence>
<keyword evidence="4" id="KW-0406">Ion transport</keyword>